<dbReference type="Gene3D" id="1.20.1070.10">
    <property type="entry name" value="Rhodopsin 7-helix transmembrane proteins"/>
    <property type="match status" value="1"/>
</dbReference>
<evidence type="ECO:0000256" key="4">
    <source>
        <dbReference type="ARBA" id="ARBA00022692"/>
    </source>
</evidence>
<evidence type="ECO:0000256" key="3">
    <source>
        <dbReference type="ARBA" id="ARBA00022606"/>
    </source>
</evidence>
<evidence type="ECO:0000256" key="9">
    <source>
        <dbReference type="ARBA" id="ARBA00023157"/>
    </source>
</evidence>
<evidence type="ECO:0000256" key="6">
    <source>
        <dbReference type="ARBA" id="ARBA00022989"/>
    </source>
</evidence>
<dbReference type="FunFam" id="1.20.1070.10:FF:000024">
    <property type="entry name" value="Olfactory receptor"/>
    <property type="match status" value="1"/>
</dbReference>
<evidence type="ECO:0000256" key="13">
    <source>
        <dbReference type="RuleBase" id="RU000688"/>
    </source>
</evidence>
<feature type="transmembrane region" description="Helical" evidence="14">
    <location>
        <begin position="241"/>
        <end position="262"/>
    </location>
</feature>
<evidence type="ECO:0000256" key="10">
    <source>
        <dbReference type="ARBA" id="ARBA00023170"/>
    </source>
</evidence>
<keyword evidence="3 14" id="KW-0716">Sensory transduction</keyword>
<keyword evidence="8 14" id="KW-0472">Membrane</keyword>
<comment type="subcellular location">
    <subcellularLocation>
        <location evidence="1 14">Cell membrane</location>
        <topology evidence="1 14">Multi-pass membrane protein</topology>
    </subcellularLocation>
</comment>
<protein>
    <recommendedName>
        <fullName evidence="14">Olfactory receptor</fullName>
    </recommendedName>
</protein>
<keyword evidence="2 14" id="KW-1003">Cell membrane</keyword>
<dbReference type="RefSeq" id="XP_041437274.1">
    <property type="nucleotide sequence ID" value="XM_041581340.1"/>
</dbReference>
<dbReference type="PRINTS" id="PR00237">
    <property type="entry name" value="GPCRRHODOPSN"/>
</dbReference>
<dbReference type="OrthoDB" id="8856247at2759"/>
<evidence type="ECO:0000256" key="5">
    <source>
        <dbReference type="ARBA" id="ARBA00022725"/>
    </source>
</evidence>
<feature type="transmembrane region" description="Helical" evidence="14">
    <location>
        <begin position="198"/>
        <end position="220"/>
    </location>
</feature>
<name>A0A8J1M6G3_XENLA</name>
<evidence type="ECO:0000256" key="11">
    <source>
        <dbReference type="ARBA" id="ARBA00023180"/>
    </source>
</evidence>
<feature type="transmembrane region" description="Helical" evidence="14">
    <location>
        <begin position="97"/>
        <end position="119"/>
    </location>
</feature>
<gene>
    <name evidence="17" type="primary">LOC108705144</name>
</gene>
<keyword evidence="5 14" id="KW-0552">Olfaction</keyword>
<feature type="domain" description="G-protein coupled receptors family 1 profile" evidence="15">
    <location>
        <begin position="40"/>
        <end position="290"/>
    </location>
</feature>
<comment type="similarity">
    <text evidence="13">Belongs to the G-protein coupled receptor 1 family.</text>
</comment>
<evidence type="ECO:0000313" key="16">
    <source>
        <dbReference type="Proteomes" id="UP000186698"/>
    </source>
</evidence>
<dbReference type="GO" id="GO:0004984">
    <property type="term" value="F:olfactory receptor activity"/>
    <property type="evidence" value="ECO:0000318"/>
    <property type="project" value="GO_Central"/>
</dbReference>
<evidence type="ECO:0000256" key="1">
    <source>
        <dbReference type="ARBA" id="ARBA00004651"/>
    </source>
</evidence>
<dbReference type="InterPro" id="IPR000276">
    <property type="entry name" value="GPCR_Rhodpsn"/>
</dbReference>
<organism evidence="16 17">
    <name type="scientific">Xenopus laevis</name>
    <name type="common">African clawed frog</name>
    <dbReference type="NCBI Taxonomy" id="8355"/>
    <lineage>
        <taxon>Eukaryota</taxon>
        <taxon>Metazoa</taxon>
        <taxon>Chordata</taxon>
        <taxon>Craniata</taxon>
        <taxon>Vertebrata</taxon>
        <taxon>Euteleostomi</taxon>
        <taxon>Amphibia</taxon>
        <taxon>Batrachia</taxon>
        <taxon>Anura</taxon>
        <taxon>Pipoidea</taxon>
        <taxon>Pipidae</taxon>
        <taxon>Xenopodinae</taxon>
        <taxon>Xenopus</taxon>
        <taxon>Xenopus</taxon>
    </lineage>
</organism>
<dbReference type="GeneID" id="108705144"/>
<evidence type="ECO:0000256" key="7">
    <source>
        <dbReference type="ARBA" id="ARBA00023040"/>
    </source>
</evidence>
<dbReference type="InterPro" id="IPR017452">
    <property type="entry name" value="GPCR_Rhodpsn_7TM"/>
</dbReference>
<dbReference type="GO" id="GO:0016020">
    <property type="term" value="C:membrane"/>
    <property type="evidence" value="ECO:0000318"/>
    <property type="project" value="GO_Central"/>
</dbReference>
<keyword evidence="4 13" id="KW-0812">Transmembrane</keyword>
<dbReference type="SUPFAM" id="SSF81321">
    <property type="entry name" value="Family A G protein-coupled receptor-like"/>
    <property type="match status" value="1"/>
</dbReference>
<keyword evidence="11" id="KW-0325">Glycoprotein</keyword>
<feature type="transmembrane region" description="Helical" evidence="14">
    <location>
        <begin position="268"/>
        <end position="290"/>
    </location>
</feature>
<dbReference type="GO" id="GO:0005549">
    <property type="term" value="F:odorant binding"/>
    <property type="evidence" value="ECO:0000318"/>
    <property type="project" value="GO_Central"/>
</dbReference>
<keyword evidence="12 13" id="KW-0807">Transducer</keyword>
<dbReference type="KEGG" id="xla:108705144"/>
<keyword evidence="16" id="KW-1185">Reference proteome</keyword>
<keyword evidence="7 13" id="KW-0297">G-protein coupled receptor</keyword>
<proteinExistence type="inferred from homology"/>
<feature type="transmembrane region" description="Helical" evidence="14">
    <location>
        <begin position="57"/>
        <end position="77"/>
    </location>
</feature>
<evidence type="ECO:0000256" key="12">
    <source>
        <dbReference type="ARBA" id="ARBA00023224"/>
    </source>
</evidence>
<evidence type="ECO:0000313" key="17">
    <source>
        <dbReference type="RefSeq" id="XP_041437274.1"/>
    </source>
</evidence>
<dbReference type="PROSITE" id="PS00237">
    <property type="entry name" value="G_PROTEIN_RECEP_F1_1"/>
    <property type="match status" value="1"/>
</dbReference>
<evidence type="ECO:0000256" key="2">
    <source>
        <dbReference type="ARBA" id="ARBA00022475"/>
    </source>
</evidence>
<dbReference type="InterPro" id="IPR000725">
    <property type="entry name" value="Olfact_rcpt"/>
</dbReference>
<keyword evidence="10 13" id="KW-0675">Receptor</keyword>
<dbReference type="PANTHER" id="PTHR26451:SF985">
    <property type="entry name" value="OLFACTORY RECEPTOR 52D1"/>
    <property type="match status" value="1"/>
</dbReference>
<feature type="transmembrane region" description="Helical" evidence="14">
    <location>
        <begin position="24"/>
        <end position="50"/>
    </location>
</feature>
<evidence type="ECO:0000259" key="15">
    <source>
        <dbReference type="PROSITE" id="PS50262"/>
    </source>
</evidence>
<dbReference type="PANTHER" id="PTHR26451">
    <property type="entry name" value="G_PROTEIN_RECEP_F1_2 DOMAIN-CONTAINING PROTEIN"/>
    <property type="match status" value="1"/>
</dbReference>
<dbReference type="Pfam" id="PF13853">
    <property type="entry name" value="7tm_4"/>
    <property type="match status" value="1"/>
</dbReference>
<dbReference type="PROSITE" id="PS50262">
    <property type="entry name" value="G_PROTEIN_RECEP_F1_2"/>
    <property type="match status" value="1"/>
</dbReference>
<dbReference type="AlphaFoldDB" id="A0A8J1M6G3"/>
<keyword evidence="6 14" id="KW-1133">Transmembrane helix</keyword>
<dbReference type="PRINTS" id="PR00245">
    <property type="entry name" value="OLFACTORYR"/>
</dbReference>
<keyword evidence="9" id="KW-1015">Disulfide bond</keyword>
<evidence type="ECO:0000256" key="8">
    <source>
        <dbReference type="ARBA" id="ARBA00023136"/>
    </source>
</evidence>
<sequence>MKNSSYLSPSVMTLGFGELTSMRYMYLALVVWGYLSTVLSNVSVILVIIIHKELQEPMYIFICALCFNGLYGSLAFYPSLFINLLQKVQTISYSSCILQVFAIHTYGGCEMTLLAVMALDRYVCICNPLRYNSIMSSAMVYKLILAAWSYPFILNTIHIMLTVRLPLCDSAILKIYCDNWSVVRLSCIDTTLNNTFGMVAIIALLVVMPSLIFISYIAILRACVKSSKDFRAKALKTCAPHLITITIFIVGVLFELFLYRFTPTAIPYALRVFMSVHFLVAPPLLNPLIYGLKLTEIRIKIIQQVKGHFRENIKAIDHENSSAK</sequence>
<dbReference type="InterPro" id="IPR052921">
    <property type="entry name" value="GPCR1_Superfamily_Member"/>
</dbReference>
<dbReference type="Proteomes" id="UP000186698">
    <property type="component" value="Chromosome 2L"/>
</dbReference>
<dbReference type="GO" id="GO:0050911">
    <property type="term" value="P:detection of chemical stimulus involved in sensory perception of smell"/>
    <property type="evidence" value="ECO:0000318"/>
    <property type="project" value="GO_Central"/>
</dbReference>
<accession>A0A8J1M6G3</accession>
<reference evidence="17" key="1">
    <citation type="submission" date="2025-08" db="UniProtKB">
        <authorList>
            <consortium name="RefSeq"/>
        </authorList>
    </citation>
    <scope>IDENTIFICATION</scope>
    <source>
        <strain evidence="17">J_2021</strain>
        <tissue evidence="17">Erythrocytes</tissue>
    </source>
</reference>
<evidence type="ECO:0000256" key="14">
    <source>
        <dbReference type="RuleBase" id="RU363047"/>
    </source>
</evidence>
<dbReference type="GO" id="GO:0004930">
    <property type="term" value="F:G protein-coupled receptor activity"/>
    <property type="evidence" value="ECO:0007669"/>
    <property type="project" value="UniProtKB-KW"/>
</dbReference>
<feature type="transmembrane region" description="Helical" evidence="14">
    <location>
        <begin position="140"/>
        <end position="161"/>
    </location>
</feature>
<dbReference type="GO" id="GO:0005886">
    <property type="term" value="C:plasma membrane"/>
    <property type="evidence" value="ECO:0007669"/>
    <property type="project" value="UniProtKB-SubCell"/>
</dbReference>